<dbReference type="AlphaFoldDB" id="A0A4Y2S518"/>
<feature type="non-terminal residue" evidence="2">
    <location>
        <position position="94"/>
    </location>
</feature>
<dbReference type="EMBL" id="BGPR01149507">
    <property type="protein sequence ID" value="GBN82471.1"/>
    <property type="molecule type" value="Genomic_DNA"/>
</dbReference>
<comment type="caution">
    <text evidence="2">The sequence shown here is derived from an EMBL/GenBank/DDBJ whole genome shotgun (WGS) entry which is preliminary data.</text>
</comment>
<feature type="compositionally biased region" description="Polar residues" evidence="1">
    <location>
        <begin position="82"/>
        <end position="94"/>
    </location>
</feature>
<dbReference type="EMBL" id="BGPR01149497">
    <property type="protein sequence ID" value="GBN82449.1"/>
    <property type="molecule type" value="Genomic_DNA"/>
</dbReference>
<feature type="region of interest" description="Disordered" evidence="1">
    <location>
        <begin position="30"/>
        <end position="94"/>
    </location>
</feature>
<protein>
    <submittedName>
        <fullName evidence="2">Uncharacterized protein</fullName>
    </submittedName>
</protein>
<feature type="compositionally biased region" description="Polar residues" evidence="1">
    <location>
        <begin position="45"/>
        <end position="54"/>
    </location>
</feature>
<gene>
    <name evidence="2" type="ORF">AVEN_226605_1</name>
    <name evidence="3" type="ORF">AVEN_274550_1</name>
</gene>
<organism evidence="2 4">
    <name type="scientific">Araneus ventricosus</name>
    <name type="common">Orbweaver spider</name>
    <name type="synonym">Epeira ventricosa</name>
    <dbReference type="NCBI Taxonomy" id="182803"/>
    <lineage>
        <taxon>Eukaryota</taxon>
        <taxon>Metazoa</taxon>
        <taxon>Ecdysozoa</taxon>
        <taxon>Arthropoda</taxon>
        <taxon>Chelicerata</taxon>
        <taxon>Arachnida</taxon>
        <taxon>Araneae</taxon>
        <taxon>Araneomorphae</taxon>
        <taxon>Entelegynae</taxon>
        <taxon>Araneoidea</taxon>
        <taxon>Araneidae</taxon>
        <taxon>Araneus</taxon>
    </lineage>
</organism>
<accession>A0A4Y2S518</accession>
<dbReference type="Proteomes" id="UP000499080">
    <property type="component" value="Unassembled WGS sequence"/>
</dbReference>
<reference evidence="2 4" key="1">
    <citation type="journal article" date="2019" name="Sci. Rep.">
        <title>Orb-weaving spider Araneus ventricosus genome elucidates the spidroin gene catalogue.</title>
        <authorList>
            <person name="Kono N."/>
            <person name="Nakamura H."/>
            <person name="Ohtoshi R."/>
            <person name="Moran D.A.P."/>
            <person name="Shinohara A."/>
            <person name="Yoshida Y."/>
            <person name="Fujiwara M."/>
            <person name="Mori M."/>
            <person name="Tomita M."/>
            <person name="Arakawa K."/>
        </authorList>
    </citation>
    <scope>NUCLEOTIDE SEQUENCE [LARGE SCALE GENOMIC DNA]</scope>
</reference>
<evidence type="ECO:0000313" key="4">
    <source>
        <dbReference type="Proteomes" id="UP000499080"/>
    </source>
</evidence>
<name>A0A4Y2S518_ARAVE</name>
<evidence type="ECO:0000313" key="3">
    <source>
        <dbReference type="EMBL" id="GBN82471.1"/>
    </source>
</evidence>
<evidence type="ECO:0000256" key="1">
    <source>
        <dbReference type="SAM" id="MobiDB-lite"/>
    </source>
</evidence>
<proteinExistence type="predicted"/>
<sequence>MDSSWQRGAQYRLRKLHVALFAEDMMKNRYTDRMNPTPPARVPFTNLSNQTLSADTPDGSRTDSPLDPSRRNLSNRAMGMATPSQQVRAPLNNP</sequence>
<evidence type="ECO:0000313" key="2">
    <source>
        <dbReference type="EMBL" id="GBN82449.1"/>
    </source>
</evidence>
<keyword evidence="4" id="KW-1185">Reference proteome</keyword>